<evidence type="ECO:0000313" key="16">
    <source>
        <dbReference type="Proteomes" id="UP000809349"/>
    </source>
</evidence>
<gene>
    <name evidence="15" type="ORF">I4X03_021550</name>
</gene>
<keyword evidence="12 13" id="KW-0472">Membrane</keyword>
<feature type="transmembrane region" description="Helical" evidence="13">
    <location>
        <begin position="130"/>
        <end position="152"/>
    </location>
</feature>
<evidence type="ECO:0000256" key="13">
    <source>
        <dbReference type="SAM" id="Phobius"/>
    </source>
</evidence>
<comment type="caution">
    <text evidence="15">The sequence shown here is derived from an EMBL/GenBank/DDBJ whole genome shotgun (WGS) entry which is preliminary data.</text>
</comment>
<protein>
    <submittedName>
        <fullName evidence="15">Site-2 protease family protein</fullName>
    </submittedName>
</protein>
<comment type="similarity">
    <text evidence="3">Belongs to the peptidase M50B family.</text>
</comment>
<keyword evidence="16" id="KW-1185">Reference proteome</keyword>
<keyword evidence="9" id="KW-0862">Zinc</keyword>
<feature type="transmembrane region" description="Helical" evidence="13">
    <location>
        <begin position="200"/>
        <end position="216"/>
    </location>
</feature>
<name>A0ABS7SVA7_9BURK</name>
<comment type="cofactor">
    <cofactor evidence="1">
        <name>Zn(2+)</name>
        <dbReference type="ChEBI" id="CHEBI:29105"/>
    </cofactor>
</comment>
<evidence type="ECO:0000259" key="14">
    <source>
        <dbReference type="Pfam" id="PF02163"/>
    </source>
</evidence>
<keyword evidence="11" id="KW-0482">Metalloprotease</keyword>
<feature type="transmembrane region" description="Helical" evidence="13">
    <location>
        <begin position="53"/>
        <end position="72"/>
    </location>
</feature>
<keyword evidence="4" id="KW-1003">Cell membrane</keyword>
<dbReference type="PANTHER" id="PTHR35864:SF1">
    <property type="entry name" value="ZINC METALLOPROTEASE YWHC-RELATED"/>
    <property type="match status" value="1"/>
</dbReference>
<evidence type="ECO:0000256" key="6">
    <source>
        <dbReference type="ARBA" id="ARBA00022692"/>
    </source>
</evidence>
<dbReference type="InterPro" id="IPR008915">
    <property type="entry name" value="Peptidase_M50"/>
</dbReference>
<dbReference type="InterPro" id="IPR052348">
    <property type="entry name" value="Metallopeptidase_M50B"/>
</dbReference>
<evidence type="ECO:0000256" key="3">
    <source>
        <dbReference type="ARBA" id="ARBA00007931"/>
    </source>
</evidence>
<dbReference type="PANTHER" id="PTHR35864">
    <property type="entry name" value="ZINC METALLOPROTEASE MJ0611-RELATED"/>
    <property type="match status" value="1"/>
</dbReference>
<dbReference type="InterPro" id="IPR044537">
    <property type="entry name" value="Rip2-like"/>
</dbReference>
<evidence type="ECO:0000256" key="5">
    <source>
        <dbReference type="ARBA" id="ARBA00022670"/>
    </source>
</evidence>
<keyword evidence="6 13" id="KW-0812">Transmembrane</keyword>
<dbReference type="GO" id="GO:0008233">
    <property type="term" value="F:peptidase activity"/>
    <property type="evidence" value="ECO:0007669"/>
    <property type="project" value="UniProtKB-KW"/>
</dbReference>
<dbReference type="Proteomes" id="UP000809349">
    <property type="component" value="Unassembled WGS sequence"/>
</dbReference>
<keyword evidence="8" id="KW-0378">Hydrolase</keyword>
<reference evidence="15 16" key="2">
    <citation type="submission" date="2021-08" db="EMBL/GenBank/DDBJ databases">
        <title>Massilia sp. R798.</title>
        <authorList>
            <person name="Baek J.H."/>
            <person name="Jung H.S."/>
            <person name="Kim K.R."/>
            <person name="Jeon C.O."/>
        </authorList>
    </citation>
    <scope>NUCLEOTIDE SEQUENCE [LARGE SCALE GENOMIC DNA]</scope>
    <source>
        <strain evidence="15 16">R798</strain>
    </source>
</reference>
<evidence type="ECO:0000256" key="8">
    <source>
        <dbReference type="ARBA" id="ARBA00022801"/>
    </source>
</evidence>
<dbReference type="CDD" id="cd06158">
    <property type="entry name" value="S2P-M50_like_1"/>
    <property type="match status" value="1"/>
</dbReference>
<keyword evidence="10 13" id="KW-1133">Transmembrane helix</keyword>
<reference evidence="15 16" key="1">
    <citation type="submission" date="2021-01" db="EMBL/GenBank/DDBJ databases">
        <authorList>
            <person name="Ruan W."/>
            <person name="Khan S.A."/>
            <person name="Jeon C.O."/>
        </authorList>
    </citation>
    <scope>NUCLEOTIDE SEQUENCE [LARGE SCALE GENOMIC DNA]</scope>
    <source>
        <strain evidence="15 16">R798</strain>
    </source>
</reference>
<sequence>MNEIIQAIAVYALPVIFAITLHEAAHAYAAKYFGDNTAYAAGRMSVNPLRHIDPIGTIALPVLMYIFTPFVFGYAKPVPIDFGKLRNPKKQMAWVAFAGPLANFIMAFGWSVFALLMAAFGVAEAFPYKVAQAGVFVNILMFVFNMLPIPPLDGGRIMTSVLPHKLAYTYSRIEPYGFFIVIGLLVFRLMDYWFGPMGKLTGIVLNLFVAPFRFLLG</sequence>
<keyword evidence="7" id="KW-0479">Metal-binding</keyword>
<accession>A0ABS7SVA7</accession>
<feature type="transmembrane region" description="Helical" evidence="13">
    <location>
        <begin position="173"/>
        <end position="194"/>
    </location>
</feature>
<evidence type="ECO:0000256" key="2">
    <source>
        <dbReference type="ARBA" id="ARBA00004651"/>
    </source>
</evidence>
<evidence type="ECO:0000256" key="7">
    <source>
        <dbReference type="ARBA" id="ARBA00022723"/>
    </source>
</evidence>
<dbReference type="Pfam" id="PF02163">
    <property type="entry name" value="Peptidase_M50"/>
    <property type="match status" value="1"/>
</dbReference>
<evidence type="ECO:0000313" key="15">
    <source>
        <dbReference type="EMBL" id="MBZ2209860.1"/>
    </source>
</evidence>
<organism evidence="15 16">
    <name type="scientific">Massilia soli</name>
    <dbReference type="NCBI Taxonomy" id="2792854"/>
    <lineage>
        <taxon>Bacteria</taxon>
        <taxon>Pseudomonadati</taxon>
        <taxon>Pseudomonadota</taxon>
        <taxon>Betaproteobacteria</taxon>
        <taxon>Burkholderiales</taxon>
        <taxon>Oxalobacteraceae</taxon>
        <taxon>Telluria group</taxon>
        <taxon>Massilia</taxon>
    </lineage>
</organism>
<proteinExistence type="inferred from homology"/>
<dbReference type="RefSeq" id="WP_223470665.1">
    <property type="nucleotide sequence ID" value="NZ_JAFBIL020000010.1"/>
</dbReference>
<evidence type="ECO:0000256" key="10">
    <source>
        <dbReference type="ARBA" id="ARBA00022989"/>
    </source>
</evidence>
<evidence type="ECO:0000256" key="9">
    <source>
        <dbReference type="ARBA" id="ARBA00022833"/>
    </source>
</evidence>
<feature type="domain" description="Peptidase M50" evidence="14">
    <location>
        <begin position="129"/>
        <end position="164"/>
    </location>
</feature>
<dbReference type="GO" id="GO:0006508">
    <property type="term" value="P:proteolysis"/>
    <property type="evidence" value="ECO:0007669"/>
    <property type="project" value="UniProtKB-KW"/>
</dbReference>
<keyword evidence="5 15" id="KW-0645">Protease</keyword>
<evidence type="ECO:0000256" key="4">
    <source>
        <dbReference type="ARBA" id="ARBA00022475"/>
    </source>
</evidence>
<feature type="transmembrane region" description="Helical" evidence="13">
    <location>
        <begin position="93"/>
        <end position="118"/>
    </location>
</feature>
<dbReference type="EMBL" id="JAFBIL020000010">
    <property type="protein sequence ID" value="MBZ2209860.1"/>
    <property type="molecule type" value="Genomic_DNA"/>
</dbReference>
<evidence type="ECO:0000256" key="11">
    <source>
        <dbReference type="ARBA" id="ARBA00023049"/>
    </source>
</evidence>
<evidence type="ECO:0000256" key="12">
    <source>
        <dbReference type="ARBA" id="ARBA00023136"/>
    </source>
</evidence>
<evidence type="ECO:0000256" key="1">
    <source>
        <dbReference type="ARBA" id="ARBA00001947"/>
    </source>
</evidence>
<comment type="subcellular location">
    <subcellularLocation>
        <location evidence="2">Cell membrane</location>
        <topology evidence="2">Multi-pass membrane protein</topology>
    </subcellularLocation>
</comment>